<dbReference type="KEGG" id="hir:HETIRDRAFT_419694"/>
<dbReference type="Proteomes" id="UP000030671">
    <property type="component" value="Unassembled WGS sequence"/>
</dbReference>
<proteinExistence type="predicted"/>
<accession>W4K305</accession>
<dbReference type="EMBL" id="KI925460">
    <property type="protein sequence ID" value="ETW80114.1"/>
    <property type="molecule type" value="Genomic_DNA"/>
</dbReference>
<feature type="region of interest" description="Disordered" evidence="1">
    <location>
        <begin position="1"/>
        <end position="43"/>
    </location>
</feature>
<dbReference type="AlphaFoldDB" id="W4K305"/>
<keyword evidence="3" id="KW-1185">Reference proteome</keyword>
<gene>
    <name evidence="2" type="ORF">HETIRDRAFT_419694</name>
</gene>
<sequence length="60" mass="6784">MPALAPLDDDEDDLYMTPPPVTAHNENANNSEDEDDLYMTPPPENLNRHVVLFKFLMVIG</sequence>
<dbReference type="RefSeq" id="XP_009548635.1">
    <property type="nucleotide sequence ID" value="XM_009550340.1"/>
</dbReference>
<dbReference type="HOGENOM" id="CLU_2942031_0_0_1"/>
<dbReference type="InParanoid" id="W4K305"/>
<dbReference type="GeneID" id="20673593"/>
<reference evidence="2 3" key="1">
    <citation type="journal article" date="2012" name="New Phytol.">
        <title>Insight into trade-off between wood decay and parasitism from the genome of a fungal forest pathogen.</title>
        <authorList>
            <person name="Olson A."/>
            <person name="Aerts A."/>
            <person name="Asiegbu F."/>
            <person name="Belbahri L."/>
            <person name="Bouzid O."/>
            <person name="Broberg A."/>
            <person name="Canback B."/>
            <person name="Coutinho P.M."/>
            <person name="Cullen D."/>
            <person name="Dalman K."/>
            <person name="Deflorio G."/>
            <person name="van Diepen L.T."/>
            <person name="Dunand C."/>
            <person name="Duplessis S."/>
            <person name="Durling M."/>
            <person name="Gonthier P."/>
            <person name="Grimwood J."/>
            <person name="Fossdal C.G."/>
            <person name="Hansson D."/>
            <person name="Henrissat B."/>
            <person name="Hietala A."/>
            <person name="Himmelstrand K."/>
            <person name="Hoffmeister D."/>
            <person name="Hogberg N."/>
            <person name="James T.Y."/>
            <person name="Karlsson M."/>
            <person name="Kohler A."/>
            <person name="Kues U."/>
            <person name="Lee Y.H."/>
            <person name="Lin Y.C."/>
            <person name="Lind M."/>
            <person name="Lindquist E."/>
            <person name="Lombard V."/>
            <person name="Lucas S."/>
            <person name="Lunden K."/>
            <person name="Morin E."/>
            <person name="Murat C."/>
            <person name="Park J."/>
            <person name="Raffaello T."/>
            <person name="Rouze P."/>
            <person name="Salamov A."/>
            <person name="Schmutz J."/>
            <person name="Solheim H."/>
            <person name="Stahlberg J."/>
            <person name="Velez H."/>
            <person name="de Vries R.P."/>
            <person name="Wiebenga A."/>
            <person name="Woodward S."/>
            <person name="Yakovlev I."/>
            <person name="Garbelotto M."/>
            <person name="Martin F."/>
            <person name="Grigoriev I.V."/>
            <person name="Stenlid J."/>
        </authorList>
    </citation>
    <scope>NUCLEOTIDE SEQUENCE [LARGE SCALE GENOMIC DNA]</scope>
    <source>
        <strain evidence="2 3">TC 32-1</strain>
    </source>
</reference>
<evidence type="ECO:0000313" key="2">
    <source>
        <dbReference type="EMBL" id="ETW80114.1"/>
    </source>
</evidence>
<protein>
    <submittedName>
        <fullName evidence="2">Uncharacterized protein</fullName>
    </submittedName>
</protein>
<name>W4K305_HETIT</name>
<evidence type="ECO:0000256" key="1">
    <source>
        <dbReference type="SAM" id="MobiDB-lite"/>
    </source>
</evidence>
<evidence type="ECO:0000313" key="3">
    <source>
        <dbReference type="Proteomes" id="UP000030671"/>
    </source>
</evidence>
<organism evidence="2 3">
    <name type="scientific">Heterobasidion irregulare (strain TC 32-1)</name>
    <dbReference type="NCBI Taxonomy" id="747525"/>
    <lineage>
        <taxon>Eukaryota</taxon>
        <taxon>Fungi</taxon>
        <taxon>Dikarya</taxon>
        <taxon>Basidiomycota</taxon>
        <taxon>Agaricomycotina</taxon>
        <taxon>Agaricomycetes</taxon>
        <taxon>Russulales</taxon>
        <taxon>Bondarzewiaceae</taxon>
        <taxon>Heterobasidion</taxon>
        <taxon>Heterobasidion annosum species complex</taxon>
    </lineage>
</organism>